<proteinExistence type="predicted"/>
<keyword evidence="1" id="KW-0812">Transmembrane</keyword>
<reference evidence="2" key="1">
    <citation type="submission" date="2019-03" db="EMBL/GenBank/DDBJ databases">
        <authorList>
            <person name="Mank J."/>
            <person name="Almeida P."/>
        </authorList>
    </citation>
    <scope>NUCLEOTIDE SEQUENCE</scope>
    <source>
        <strain evidence="2">78183</strain>
    </source>
</reference>
<dbReference type="EMBL" id="CAADRP010001818">
    <property type="protein sequence ID" value="VFU53710.1"/>
    <property type="molecule type" value="Genomic_DNA"/>
</dbReference>
<keyword evidence="1" id="KW-0472">Membrane</keyword>
<feature type="transmembrane region" description="Helical" evidence="1">
    <location>
        <begin position="27"/>
        <end position="46"/>
    </location>
</feature>
<evidence type="ECO:0000256" key="1">
    <source>
        <dbReference type="SAM" id="Phobius"/>
    </source>
</evidence>
<name>A0A6N2MI74_SALVM</name>
<dbReference type="AlphaFoldDB" id="A0A6N2MI74"/>
<organism evidence="2">
    <name type="scientific">Salix viminalis</name>
    <name type="common">Common osier</name>
    <name type="synonym">Basket willow</name>
    <dbReference type="NCBI Taxonomy" id="40686"/>
    <lineage>
        <taxon>Eukaryota</taxon>
        <taxon>Viridiplantae</taxon>
        <taxon>Streptophyta</taxon>
        <taxon>Embryophyta</taxon>
        <taxon>Tracheophyta</taxon>
        <taxon>Spermatophyta</taxon>
        <taxon>Magnoliopsida</taxon>
        <taxon>eudicotyledons</taxon>
        <taxon>Gunneridae</taxon>
        <taxon>Pentapetalae</taxon>
        <taxon>rosids</taxon>
        <taxon>fabids</taxon>
        <taxon>Malpighiales</taxon>
        <taxon>Salicaceae</taxon>
        <taxon>Saliceae</taxon>
        <taxon>Salix</taxon>
    </lineage>
</organism>
<protein>
    <submittedName>
        <fullName evidence="2">Uncharacterized protein</fullName>
    </submittedName>
</protein>
<sequence>MVPFCFFSCPCRRSSCPSCKLRSFRCSIFIISLALLGVSPVIRWIFSPFILIELKQQREWIVIQRHCWAVL</sequence>
<gene>
    <name evidence="2" type="ORF">SVIM_LOCUS373240</name>
</gene>
<evidence type="ECO:0000313" key="2">
    <source>
        <dbReference type="EMBL" id="VFU53710.1"/>
    </source>
</evidence>
<accession>A0A6N2MI74</accession>
<keyword evidence="1" id="KW-1133">Transmembrane helix</keyword>